<sequence>MRTSDLILRLTNNLTPIESNFSSKRLNRALSVGMASSTVLLVVLYGIRSDMPELLLTTMFWVRLAFPVTTLIAALNLAGRLGRPGAPVRLAWLVVTLPFITMLLAATFMVFATPPGYRLQLMLGTTWKVTTANIVLLSLPSLAAVMHALKGLAPIHLILAGTGAGLLAGAQGLLVYSLYCSEMSVPFWGVWYVLGISITAGIGALVGPLYLRW</sequence>
<proteinExistence type="predicted"/>
<evidence type="ECO:0000256" key="1">
    <source>
        <dbReference type="SAM" id="Phobius"/>
    </source>
</evidence>
<feature type="transmembrane region" description="Helical" evidence="1">
    <location>
        <begin position="131"/>
        <end position="149"/>
    </location>
</feature>
<feature type="transmembrane region" description="Helical" evidence="1">
    <location>
        <begin position="59"/>
        <end position="78"/>
    </location>
</feature>
<dbReference type="Proteomes" id="UP000185151">
    <property type="component" value="Unassembled WGS sequence"/>
</dbReference>
<organism evidence="2 3">
    <name type="scientific">Paraburkholderia phenazinium</name>
    <dbReference type="NCBI Taxonomy" id="60549"/>
    <lineage>
        <taxon>Bacteria</taxon>
        <taxon>Pseudomonadati</taxon>
        <taxon>Pseudomonadota</taxon>
        <taxon>Betaproteobacteria</taxon>
        <taxon>Burkholderiales</taxon>
        <taxon>Burkholderiaceae</taxon>
        <taxon>Paraburkholderia</taxon>
    </lineage>
</organism>
<dbReference type="RefSeq" id="WP_074296071.1">
    <property type="nucleotide sequence ID" value="NZ_FSRU01000001.1"/>
</dbReference>
<reference evidence="2 3" key="1">
    <citation type="submission" date="2016-11" db="EMBL/GenBank/DDBJ databases">
        <authorList>
            <person name="Jaros S."/>
            <person name="Januszkiewicz K."/>
            <person name="Wedrychowicz H."/>
        </authorList>
    </citation>
    <scope>NUCLEOTIDE SEQUENCE [LARGE SCALE GENOMIC DNA]</scope>
    <source>
        <strain evidence="2 3">GAS95</strain>
    </source>
</reference>
<feature type="transmembrane region" description="Helical" evidence="1">
    <location>
        <begin position="156"/>
        <end position="179"/>
    </location>
</feature>
<dbReference type="AlphaFoldDB" id="A0A1N6IZY5"/>
<name>A0A1N6IZY5_9BURK</name>
<keyword evidence="1" id="KW-0812">Transmembrane</keyword>
<feature type="transmembrane region" description="Helical" evidence="1">
    <location>
        <begin position="29"/>
        <end position="47"/>
    </location>
</feature>
<keyword evidence="3" id="KW-1185">Reference proteome</keyword>
<evidence type="ECO:0000313" key="3">
    <source>
        <dbReference type="Proteomes" id="UP000185151"/>
    </source>
</evidence>
<keyword evidence="1" id="KW-0472">Membrane</keyword>
<protein>
    <recommendedName>
        <fullName evidence="4">Anti-sigma-F factor NrsF</fullName>
    </recommendedName>
</protein>
<keyword evidence="1" id="KW-1133">Transmembrane helix</keyword>
<dbReference type="InterPro" id="IPR009495">
    <property type="entry name" value="NrsF"/>
</dbReference>
<accession>A0A1N6IZY5</accession>
<gene>
    <name evidence="2" type="ORF">SAMN05444165_2654</name>
</gene>
<evidence type="ECO:0000313" key="2">
    <source>
        <dbReference type="EMBL" id="SIO37557.1"/>
    </source>
</evidence>
<dbReference type="Pfam" id="PF06532">
    <property type="entry name" value="NrsF"/>
    <property type="match status" value="1"/>
</dbReference>
<dbReference type="OrthoDB" id="6059252at2"/>
<feature type="transmembrane region" description="Helical" evidence="1">
    <location>
        <begin position="191"/>
        <end position="211"/>
    </location>
</feature>
<feature type="transmembrane region" description="Helical" evidence="1">
    <location>
        <begin position="90"/>
        <end position="111"/>
    </location>
</feature>
<dbReference type="EMBL" id="FSRU01000001">
    <property type="protein sequence ID" value="SIO37557.1"/>
    <property type="molecule type" value="Genomic_DNA"/>
</dbReference>
<evidence type="ECO:0008006" key="4">
    <source>
        <dbReference type="Google" id="ProtNLM"/>
    </source>
</evidence>